<keyword evidence="1" id="KW-0472">Membrane</keyword>
<evidence type="ECO:0000256" key="1">
    <source>
        <dbReference type="SAM" id="Phobius"/>
    </source>
</evidence>
<dbReference type="OrthoDB" id="5322539at2759"/>
<evidence type="ECO:0000313" key="3">
    <source>
        <dbReference type="Proteomes" id="UP000801428"/>
    </source>
</evidence>
<sequence length="186" mass="20624">MLALNRHFDIVNGTVSRTYNVYRFHNRLSFFLPYGLSLGLSLPIILLALRAFRIRNQGVSAITGGFFQILMTTRGRGSLDDIVLKGSGTMGGLENVSEELRESKIRFGELIDADDVEHRSELSSRDPRIQEEHTSLSDTVELVDIHTSVGSNEASGIDHSEKRNVVAKRAGFGIAEEVRSFEKSAT</sequence>
<keyword evidence="1" id="KW-0812">Transmembrane</keyword>
<proteinExistence type="predicted"/>
<dbReference type="EMBL" id="SWKU01000046">
    <property type="protein sequence ID" value="KAF2993874.1"/>
    <property type="molecule type" value="Genomic_DNA"/>
</dbReference>
<dbReference type="Proteomes" id="UP000801428">
    <property type="component" value="Unassembled WGS sequence"/>
</dbReference>
<accession>A0A9P4T4K3</accession>
<keyword evidence="3" id="KW-1185">Reference proteome</keyword>
<reference evidence="2" key="1">
    <citation type="submission" date="2019-04" db="EMBL/GenBank/DDBJ databases">
        <title>Sequencing of skin fungus with MAO and IRED activity.</title>
        <authorList>
            <person name="Marsaioli A.J."/>
            <person name="Bonatto J.M.C."/>
            <person name="Reis Junior O."/>
        </authorList>
    </citation>
    <scope>NUCLEOTIDE SEQUENCE</scope>
    <source>
        <strain evidence="2">30M1</strain>
    </source>
</reference>
<keyword evidence="1" id="KW-1133">Transmembrane helix</keyword>
<organism evidence="2 3">
    <name type="scientific">Curvularia kusanoi</name>
    <name type="common">Cochliobolus kusanoi</name>
    <dbReference type="NCBI Taxonomy" id="90978"/>
    <lineage>
        <taxon>Eukaryota</taxon>
        <taxon>Fungi</taxon>
        <taxon>Dikarya</taxon>
        <taxon>Ascomycota</taxon>
        <taxon>Pezizomycotina</taxon>
        <taxon>Dothideomycetes</taxon>
        <taxon>Pleosporomycetidae</taxon>
        <taxon>Pleosporales</taxon>
        <taxon>Pleosporineae</taxon>
        <taxon>Pleosporaceae</taxon>
        <taxon>Curvularia</taxon>
    </lineage>
</organism>
<protein>
    <submittedName>
        <fullName evidence="2">Uncharacterized protein</fullName>
    </submittedName>
</protein>
<feature type="transmembrane region" description="Helical" evidence="1">
    <location>
        <begin position="30"/>
        <end position="49"/>
    </location>
</feature>
<name>A0A9P4T4K3_CURKU</name>
<gene>
    <name evidence="2" type="ORF">E8E13_001624</name>
</gene>
<dbReference type="AlphaFoldDB" id="A0A9P4T4K3"/>
<comment type="caution">
    <text evidence="2">The sequence shown here is derived from an EMBL/GenBank/DDBJ whole genome shotgun (WGS) entry which is preliminary data.</text>
</comment>
<evidence type="ECO:0000313" key="2">
    <source>
        <dbReference type="EMBL" id="KAF2993874.1"/>
    </source>
</evidence>